<evidence type="ECO:0000256" key="1">
    <source>
        <dbReference type="ARBA" id="ARBA00022614"/>
    </source>
</evidence>
<dbReference type="RefSeq" id="XP_029028850.1">
    <property type="nucleotide sequence ID" value="XM_029173017.3"/>
</dbReference>
<dbReference type="PANTHER" id="PTHR47114">
    <property type="match status" value="1"/>
</dbReference>
<evidence type="ECO:0000259" key="6">
    <source>
        <dbReference type="SMART" id="SM00013"/>
    </source>
</evidence>
<keyword evidence="3" id="KW-0677">Repeat</keyword>
<dbReference type="SUPFAM" id="SSF52058">
    <property type="entry name" value="L domain-like"/>
    <property type="match status" value="1"/>
</dbReference>
<evidence type="ECO:0000313" key="7">
    <source>
        <dbReference type="Proteomes" id="UP000515150"/>
    </source>
</evidence>
<dbReference type="InterPro" id="IPR051071">
    <property type="entry name" value="LRR-bact_E3_ubiq_ligases"/>
</dbReference>
<dbReference type="InterPro" id="IPR003591">
    <property type="entry name" value="Leu-rich_rpt_typical-subtyp"/>
</dbReference>
<dbReference type="Proteomes" id="UP000515150">
    <property type="component" value="Chromosome 14"/>
</dbReference>
<organism evidence="7 8">
    <name type="scientific">Betta splendens</name>
    <name type="common">Siamese fighting fish</name>
    <dbReference type="NCBI Taxonomy" id="158456"/>
    <lineage>
        <taxon>Eukaryota</taxon>
        <taxon>Metazoa</taxon>
        <taxon>Chordata</taxon>
        <taxon>Craniata</taxon>
        <taxon>Vertebrata</taxon>
        <taxon>Euteleostomi</taxon>
        <taxon>Actinopterygii</taxon>
        <taxon>Neopterygii</taxon>
        <taxon>Teleostei</taxon>
        <taxon>Neoteleostei</taxon>
        <taxon>Acanthomorphata</taxon>
        <taxon>Anabantaria</taxon>
        <taxon>Anabantiformes</taxon>
        <taxon>Anabantoidei</taxon>
        <taxon>Osphronemidae</taxon>
        <taxon>Betta</taxon>
    </lineage>
</organism>
<name>A0A6P7PFX9_BETSP</name>
<evidence type="ECO:0000256" key="2">
    <source>
        <dbReference type="ARBA" id="ARBA00022729"/>
    </source>
</evidence>
<feature type="chain" id="PRO_5028115924" evidence="5">
    <location>
        <begin position="32"/>
        <end position="412"/>
    </location>
</feature>
<keyword evidence="2 5" id="KW-0732">Signal</keyword>
<dbReference type="PROSITE" id="PS51450">
    <property type="entry name" value="LRR"/>
    <property type="match status" value="1"/>
</dbReference>
<keyword evidence="7" id="KW-1185">Reference proteome</keyword>
<dbReference type="SMART" id="SM00013">
    <property type="entry name" value="LRRNT"/>
    <property type="match status" value="1"/>
</dbReference>
<feature type="region of interest" description="Disordered" evidence="4">
    <location>
        <begin position="352"/>
        <end position="386"/>
    </location>
</feature>
<feature type="region of interest" description="Disordered" evidence="4">
    <location>
        <begin position="290"/>
        <end position="336"/>
    </location>
</feature>
<dbReference type="Pfam" id="PF00560">
    <property type="entry name" value="LRR_1"/>
    <property type="match status" value="1"/>
</dbReference>
<feature type="signal peptide" evidence="5">
    <location>
        <begin position="1"/>
        <end position="31"/>
    </location>
</feature>
<evidence type="ECO:0000256" key="3">
    <source>
        <dbReference type="ARBA" id="ARBA00022737"/>
    </source>
</evidence>
<reference evidence="8" key="1">
    <citation type="submission" date="2025-08" db="UniProtKB">
        <authorList>
            <consortium name="RefSeq"/>
        </authorList>
    </citation>
    <scope>IDENTIFICATION</scope>
</reference>
<gene>
    <name evidence="8" type="primary">LOC114869127</name>
</gene>
<accession>A0A6P7PFX9</accession>
<dbReference type="AlphaFoldDB" id="A0A6P7PFX9"/>
<dbReference type="InterPro" id="IPR001611">
    <property type="entry name" value="Leu-rich_rpt"/>
</dbReference>
<dbReference type="SMART" id="SM00369">
    <property type="entry name" value="LRR_TYP"/>
    <property type="match status" value="4"/>
</dbReference>
<dbReference type="PANTHER" id="PTHR47114:SF4">
    <property type="entry name" value="OLIGODENDROCYTE MYELIN GLYCOPROTEIN B"/>
    <property type="match status" value="1"/>
</dbReference>
<dbReference type="Gene3D" id="3.80.10.10">
    <property type="entry name" value="Ribonuclease Inhibitor"/>
    <property type="match status" value="2"/>
</dbReference>
<dbReference type="InParanoid" id="A0A6P7PFX9"/>
<dbReference type="OrthoDB" id="1574204at2759"/>
<feature type="domain" description="LRRNT" evidence="6">
    <location>
        <begin position="32"/>
        <end position="66"/>
    </location>
</feature>
<evidence type="ECO:0000313" key="8">
    <source>
        <dbReference type="RefSeq" id="XP_029028850.1"/>
    </source>
</evidence>
<protein>
    <submittedName>
        <fullName evidence="8">Oligodendrocyte-myelin glycoprotein-like</fullName>
    </submittedName>
</protein>
<dbReference type="InterPro" id="IPR000372">
    <property type="entry name" value="LRRNT"/>
</dbReference>
<sequence>MTRGRALLKTPPGGALLALLLPPLLAPRLLAVCPSPCSCAPSHREADCSRRGLRLLPGGLQRDVRALNLSHNRLQSLDAQLSAYTHLRVLDLSHNRLGRLPAGLPRSLWQLHVAANRLQVLDKEDTVHQWNLRALDLSGNRLRRAVFINNTLSSLCTLNLSRNSFWTLPTNLPAHLQAVDLSHNLLVKVLPGSLDRLPRLSYLYLQANRLSSVPPAALDKLPSLRLINLADNPWACDLQANVSYLLGWSQQTPARVLGCPCHTQPVCGGTRPARTGGWHFASYNMPPLAASAQDRSSAPPGAAVTPQEAASTPRSTGSHSAPSDHVARPDSSLQAVHSGTTDVALATDGFFTTESPSTRTKKTTTLRTRSVRRKTPPHPSGVSNSCPAAGPRPCLAHLQVLGLLPLALQRVL</sequence>
<dbReference type="KEGG" id="bspl:114869127"/>
<dbReference type="Pfam" id="PF13855">
    <property type="entry name" value="LRR_8"/>
    <property type="match status" value="1"/>
</dbReference>
<proteinExistence type="predicted"/>
<evidence type="ECO:0000256" key="5">
    <source>
        <dbReference type="SAM" id="SignalP"/>
    </source>
</evidence>
<dbReference type="GO" id="GO:0031102">
    <property type="term" value="P:neuron projection regeneration"/>
    <property type="evidence" value="ECO:0007669"/>
    <property type="project" value="TreeGrafter"/>
</dbReference>
<feature type="compositionally biased region" description="Basic residues" evidence="4">
    <location>
        <begin position="359"/>
        <end position="376"/>
    </location>
</feature>
<feature type="compositionally biased region" description="Polar residues" evidence="4">
    <location>
        <begin position="308"/>
        <end position="321"/>
    </location>
</feature>
<evidence type="ECO:0000256" key="4">
    <source>
        <dbReference type="SAM" id="MobiDB-lite"/>
    </source>
</evidence>
<dbReference type="InterPro" id="IPR032675">
    <property type="entry name" value="LRR_dom_sf"/>
</dbReference>
<keyword evidence="1" id="KW-0433">Leucine-rich repeat</keyword>
<dbReference type="GeneID" id="114869127"/>